<dbReference type="GO" id="GO:0008270">
    <property type="term" value="F:zinc ion binding"/>
    <property type="evidence" value="ECO:0007669"/>
    <property type="project" value="UniProtKB-KW"/>
</dbReference>
<evidence type="ECO:0000259" key="3">
    <source>
        <dbReference type="PROSITE" id="PS50157"/>
    </source>
</evidence>
<keyword evidence="1" id="KW-0479">Metal-binding</keyword>
<proteinExistence type="predicted"/>
<dbReference type="Pfam" id="PF00096">
    <property type="entry name" value="zf-C2H2"/>
    <property type="match status" value="1"/>
</dbReference>
<comment type="caution">
    <text evidence="4">The sequence shown here is derived from an EMBL/GenBank/DDBJ whole genome shotgun (WGS) entry which is preliminary data.</text>
</comment>
<dbReference type="OrthoDB" id="8922241at2759"/>
<organism evidence="4 5">
    <name type="scientific">Psilocybe cf. subviscida</name>
    <dbReference type="NCBI Taxonomy" id="2480587"/>
    <lineage>
        <taxon>Eukaryota</taxon>
        <taxon>Fungi</taxon>
        <taxon>Dikarya</taxon>
        <taxon>Basidiomycota</taxon>
        <taxon>Agaricomycotina</taxon>
        <taxon>Agaricomycetes</taxon>
        <taxon>Agaricomycetidae</taxon>
        <taxon>Agaricales</taxon>
        <taxon>Agaricineae</taxon>
        <taxon>Strophariaceae</taxon>
        <taxon>Psilocybe</taxon>
    </lineage>
</organism>
<name>A0A8H5BFG8_9AGAR</name>
<feature type="compositionally biased region" description="Polar residues" evidence="2">
    <location>
        <begin position="99"/>
        <end position="114"/>
    </location>
</feature>
<feature type="domain" description="C2H2-type" evidence="3">
    <location>
        <begin position="221"/>
        <end position="245"/>
    </location>
</feature>
<feature type="compositionally biased region" description="Low complexity" evidence="2">
    <location>
        <begin position="202"/>
        <end position="217"/>
    </location>
</feature>
<evidence type="ECO:0000256" key="2">
    <source>
        <dbReference type="SAM" id="MobiDB-lite"/>
    </source>
</evidence>
<keyword evidence="5" id="KW-1185">Reference proteome</keyword>
<keyword evidence="1" id="KW-0862">Zinc</keyword>
<dbReference type="EMBL" id="JAACJJ010000028">
    <property type="protein sequence ID" value="KAF5321946.1"/>
    <property type="molecule type" value="Genomic_DNA"/>
</dbReference>
<accession>A0A8H5BFG8</accession>
<keyword evidence="1" id="KW-0863">Zinc-finger</keyword>
<evidence type="ECO:0000313" key="4">
    <source>
        <dbReference type="EMBL" id="KAF5321946.1"/>
    </source>
</evidence>
<reference evidence="4 5" key="1">
    <citation type="journal article" date="2020" name="ISME J.">
        <title>Uncovering the hidden diversity of litter-decomposition mechanisms in mushroom-forming fungi.</title>
        <authorList>
            <person name="Floudas D."/>
            <person name="Bentzer J."/>
            <person name="Ahren D."/>
            <person name="Johansson T."/>
            <person name="Persson P."/>
            <person name="Tunlid A."/>
        </authorList>
    </citation>
    <scope>NUCLEOTIDE SEQUENCE [LARGE SCALE GENOMIC DNA]</scope>
    <source>
        <strain evidence="4 5">CBS 101986</strain>
    </source>
</reference>
<sequence>MYQRDPRSYAYEDQSAFPSGHNSGSYAAPNYTQQDGSGQFYAAPAHTAPIHDMAVPSDGVNAPFYRSMTPSLASPSRYPNPPGRVTEARMYSTHAYHGGSSSASVSQPMYQAQNGPYPPHYPTSAEPPRQYGSSQRPQAQLQFIPTPSEIAHSYSTYAQGTAPRSPIVDESYSPSSLDYATPPSMDSSSHRPTRIATGRPRPASAVPTSPGSASSPSGERFPCEKCGKTFSRSHDRKRHHETQHTPIPVMHTCHHCQKEFSRSAPRPWFSV</sequence>
<dbReference type="AlphaFoldDB" id="A0A8H5BFG8"/>
<dbReference type="InterPro" id="IPR013087">
    <property type="entry name" value="Znf_C2H2_type"/>
</dbReference>
<dbReference type="PROSITE" id="PS00028">
    <property type="entry name" value="ZINC_FINGER_C2H2_1"/>
    <property type="match status" value="1"/>
</dbReference>
<feature type="compositionally biased region" description="Polar residues" evidence="2">
    <location>
        <begin position="16"/>
        <end position="37"/>
    </location>
</feature>
<gene>
    <name evidence="4" type="ORF">D9619_001490</name>
</gene>
<dbReference type="Gene3D" id="3.30.160.60">
    <property type="entry name" value="Classic Zinc Finger"/>
    <property type="match status" value="1"/>
</dbReference>
<evidence type="ECO:0000313" key="5">
    <source>
        <dbReference type="Proteomes" id="UP000567179"/>
    </source>
</evidence>
<dbReference type="SUPFAM" id="SSF57667">
    <property type="entry name" value="beta-beta-alpha zinc fingers"/>
    <property type="match status" value="1"/>
</dbReference>
<evidence type="ECO:0000256" key="1">
    <source>
        <dbReference type="PROSITE-ProRule" id="PRU00042"/>
    </source>
</evidence>
<dbReference type="InterPro" id="IPR036236">
    <property type="entry name" value="Znf_C2H2_sf"/>
</dbReference>
<dbReference type="PROSITE" id="PS50157">
    <property type="entry name" value="ZINC_FINGER_C2H2_2"/>
    <property type="match status" value="1"/>
</dbReference>
<feature type="region of interest" description="Disordered" evidence="2">
    <location>
        <begin position="1"/>
        <end position="246"/>
    </location>
</feature>
<feature type="compositionally biased region" description="Polar residues" evidence="2">
    <location>
        <begin position="131"/>
        <end position="145"/>
    </location>
</feature>
<dbReference type="Proteomes" id="UP000567179">
    <property type="component" value="Unassembled WGS sequence"/>
</dbReference>
<protein>
    <recommendedName>
        <fullName evidence="3">C2H2-type domain-containing protein</fullName>
    </recommendedName>
</protein>